<proteinExistence type="predicted"/>
<keyword evidence="1" id="KW-0472">Membrane</keyword>
<reference evidence="2 3" key="1">
    <citation type="journal article" date="2020" name="ISME J.">
        <title>Uncovering the hidden diversity of litter-decomposition mechanisms in mushroom-forming fungi.</title>
        <authorList>
            <person name="Floudas D."/>
            <person name="Bentzer J."/>
            <person name="Ahren D."/>
            <person name="Johansson T."/>
            <person name="Persson P."/>
            <person name="Tunlid A."/>
        </authorList>
    </citation>
    <scope>NUCLEOTIDE SEQUENCE [LARGE SCALE GENOMIC DNA]</scope>
    <source>
        <strain evidence="2 3">CBS 291.85</strain>
    </source>
</reference>
<protein>
    <submittedName>
        <fullName evidence="2">Uncharacterized protein</fullName>
    </submittedName>
</protein>
<keyword evidence="3" id="KW-1185">Reference proteome</keyword>
<sequence length="197" mass="22316">MYKRFRRQRRSILDPPMLSSLSNLCSIALQRICLVNLIVIRQITVYGKVEEAVQHQSVAQSLMIELSRSRKRNITILFAFLGYYAQLAQITAAEWIIFLILLSSSISAFCDSISPHEFATIRPSLFAFLHTIPSVSVRVVLVAEMIRVSENLAMLVCQLCLALGIWCLLCLLKRPERDESSGDDVRLEDGIISQTEK</sequence>
<feature type="transmembrane region" description="Helical" evidence="1">
    <location>
        <begin position="73"/>
        <end position="89"/>
    </location>
</feature>
<evidence type="ECO:0000313" key="2">
    <source>
        <dbReference type="EMBL" id="KAF5350755.1"/>
    </source>
</evidence>
<feature type="transmembrane region" description="Helical" evidence="1">
    <location>
        <begin position="152"/>
        <end position="172"/>
    </location>
</feature>
<evidence type="ECO:0000256" key="1">
    <source>
        <dbReference type="SAM" id="Phobius"/>
    </source>
</evidence>
<evidence type="ECO:0000313" key="3">
    <source>
        <dbReference type="Proteomes" id="UP000559256"/>
    </source>
</evidence>
<dbReference type="Proteomes" id="UP000559256">
    <property type="component" value="Unassembled WGS sequence"/>
</dbReference>
<keyword evidence="1" id="KW-1133">Transmembrane helix</keyword>
<accession>A0A8H5FUZ7</accession>
<gene>
    <name evidence="2" type="ORF">D9758_010341</name>
</gene>
<dbReference type="EMBL" id="JAACJM010000073">
    <property type="protein sequence ID" value="KAF5350755.1"/>
    <property type="molecule type" value="Genomic_DNA"/>
</dbReference>
<organism evidence="2 3">
    <name type="scientific">Tetrapyrgos nigripes</name>
    <dbReference type="NCBI Taxonomy" id="182062"/>
    <lineage>
        <taxon>Eukaryota</taxon>
        <taxon>Fungi</taxon>
        <taxon>Dikarya</taxon>
        <taxon>Basidiomycota</taxon>
        <taxon>Agaricomycotina</taxon>
        <taxon>Agaricomycetes</taxon>
        <taxon>Agaricomycetidae</taxon>
        <taxon>Agaricales</taxon>
        <taxon>Marasmiineae</taxon>
        <taxon>Marasmiaceae</taxon>
        <taxon>Tetrapyrgos</taxon>
    </lineage>
</organism>
<name>A0A8H5FUZ7_9AGAR</name>
<comment type="caution">
    <text evidence="2">The sequence shown here is derived from an EMBL/GenBank/DDBJ whole genome shotgun (WGS) entry which is preliminary data.</text>
</comment>
<dbReference type="OrthoDB" id="3113889at2759"/>
<dbReference type="AlphaFoldDB" id="A0A8H5FUZ7"/>
<keyword evidence="1" id="KW-0812">Transmembrane</keyword>